<organism evidence="3 4">
    <name type="scientific">Mucor saturninus</name>
    <dbReference type="NCBI Taxonomy" id="64648"/>
    <lineage>
        <taxon>Eukaryota</taxon>
        <taxon>Fungi</taxon>
        <taxon>Fungi incertae sedis</taxon>
        <taxon>Mucoromycota</taxon>
        <taxon>Mucoromycotina</taxon>
        <taxon>Mucoromycetes</taxon>
        <taxon>Mucorales</taxon>
        <taxon>Mucorineae</taxon>
        <taxon>Mucoraceae</taxon>
        <taxon>Mucor</taxon>
    </lineage>
</organism>
<dbReference type="InterPro" id="IPR002347">
    <property type="entry name" value="SDR_fam"/>
</dbReference>
<comment type="caution">
    <text evidence="3">The sequence shown here is derived from an EMBL/GenBank/DDBJ whole genome shotgun (WGS) entry which is preliminary data.</text>
</comment>
<evidence type="ECO:0000313" key="3">
    <source>
        <dbReference type="EMBL" id="KAG2202306.1"/>
    </source>
</evidence>
<sequence>MNNSIEQIKANSTAEDIVKFYNTNLNGKVVIITGSNTGIGLETARVLASVGAKVIIPCRTLEKAEGAIRTIKTLIPDADLIGMQLDLSDISSIKTFANEFLDLNIPLNILINNAGIMACPKSLTKDGFETQFGVNHLGHFLLVELLTAKLKASAPSRVVIVSSSGNSQFLSKDGIDFDNLNGEKGYSPFGLYGQSKLANILHAKELQDRFDSQNSDITVVSLHPGSVQTELKRHLDISAIFNMLSTMRNYKTALREFSNHKNVQVGASTNVFCAVSPDIIKSAFYSNNAINTDLLNEQADNKQMAKKLYEVSQQLLNRHI</sequence>
<protein>
    <submittedName>
        <fullName evidence="3">Uncharacterized protein</fullName>
    </submittedName>
</protein>
<dbReference type="GO" id="GO:0016491">
    <property type="term" value="F:oxidoreductase activity"/>
    <property type="evidence" value="ECO:0007669"/>
    <property type="project" value="UniProtKB-KW"/>
</dbReference>
<dbReference type="EMBL" id="JAEPRD010000062">
    <property type="protein sequence ID" value="KAG2202306.1"/>
    <property type="molecule type" value="Genomic_DNA"/>
</dbReference>
<dbReference type="PANTHER" id="PTHR24320:SF148">
    <property type="entry name" value="NAD(P)-BINDING ROSSMANN-FOLD SUPERFAMILY PROTEIN"/>
    <property type="match status" value="1"/>
</dbReference>
<dbReference type="CDD" id="cd05327">
    <property type="entry name" value="retinol-DH_like_SDR_c_like"/>
    <property type="match status" value="1"/>
</dbReference>
<gene>
    <name evidence="3" type="ORF">INT47_010754</name>
</gene>
<accession>A0A8H7R354</accession>
<proteinExistence type="inferred from homology"/>
<dbReference type="PANTHER" id="PTHR24320">
    <property type="entry name" value="RETINOL DEHYDROGENASE"/>
    <property type="match status" value="1"/>
</dbReference>
<dbReference type="SUPFAM" id="SSF51735">
    <property type="entry name" value="NAD(P)-binding Rossmann-fold domains"/>
    <property type="match status" value="1"/>
</dbReference>
<keyword evidence="2" id="KW-0560">Oxidoreductase</keyword>
<dbReference type="AlphaFoldDB" id="A0A8H7R354"/>
<name>A0A8H7R354_9FUNG</name>
<dbReference type="Proteomes" id="UP000603453">
    <property type="component" value="Unassembled WGS sequence"/>
</dbReference>
<dbReference type="InterPro" id="IPR036291">
    <property type="entry name" value="NAD(P)-bd_dom_sf"/>
</dbReference>
<keyword evidence="4" id="KW-1185">Reference proteome</keyword>
<dbReference type="Gene3D" id="3.40.50.720">
    <property type="entry name" value="NAD(P)-binding Rossmann-like Domain"/>
    <property type="match status" value="1"/>
</dbReference>
<comment type="similarity">
    <text evidence="1">Belongs to the short-chain dehydrogenases/reductases (SDR) family.</text>
</comment>
<dbReference type="PRINTS" id="PR00081">
    <property type="entry name" value="GDHRDH"/>
</dbReference>
<evidence type="ECO:0000256" key="2">
    <source>
        <dbReference type="ARBA" id="ARBA00023002"/>
    </source>
</evidence>
<dbReference type="OrthoDB" id="191139at2759"/>
<reference evidence="3" key="1">
    <citation type="submission" date="2020-12" db="EMBL/GenBank/DDBJ databases">
        <title>Metabolic potential, ecology and presence of endohyphal bacteria is reflected in genomic diversity of Mucoromycotina.</title>
        <authorList>
            <person name="Muszewska A."/>
            <person name="Okrasinska A."/>
            <person name="Steczkiewicz K."/>
            <person name="Drgas O."/>
            <person name="Orlowska M."/>
            <person name="Perlinska-Lenart U."/>
            <person name="Aleksandrzak-Piekarczyk T."/>
            <person name="Szatraj K."/>
            <person name="Zielenkiewicz U."/>
            <person name="Pilsyk S."/>
            <person name="Malc E."/>
            <person name="Mieczkowski P."/>
            <person name="Kruszewska J.S."/>
            <person name="Biernat P."/>
            <person name="Pawlowska J."/>
        </authorList>
    </citation>
    <scope>NUCLEOTIDE SEQUENCE</scope>
    <source>
        <strain evidence="3">WA0000017839</strain>
    </source>
</reference>
<evidence type="ECO:0000313" key="4">
    <source>
        <dbReference type="Proteomes" id="UP000603453"/>
    </source>
</evidence>
<dbReference type="Pfam" id="PF00106">
    <property type="entry name" value="adh_short"/>
    <property type="match status" value="1"/>
</dbReference>
<evidence type="ECO:0000256" key="1">
    <source>
        <dbReference type="ARBA" id="ARBA00006484"/>
    </source>
</evidence>